<sequence>MLSPFKTLFYFFLIIPVSSKRDWCADYYMWNRINSNRSLYRKEGEGLTQGFKNYCQMKIHEDVPITYVYAETNNPLFKKIHHWMYVDCLRNIPDTIIFKAYHDRDENWEKAARELALENEFLYPSMCNVRQV</sequence>
<protein>
    <submittedName>
        <fullName evidence="2">Uncharacterized protein</fullName>
    </submittedName>
</protein>
<proteinExistence type="predicted"/>
<keyword evidence="1" id="KW-0732">Signal</keyword>
<dbReference type="AlphaFoldDB" id="A0AA36GXA5"/>
<dbReference type="Proteomes" id="UP001176961">
    <property type="component" value="Unassembled WGS sequence"/>
</dbReference>
<evidence type="ECO:0000313" key="3">
    <source>
        <dbReference type="Proteomes" id="UP001176961"/>
    </source>
</evidence>
<organism evidence="2 3">
    <name type="scientific">Cylicocyclus nassatus</name>
    <name type="common">Nematode worm</name>
    <dbReference type="NCBI Taxonomy" id="53992"/>
    <lineage>
        <taxon>Eukaryota</taxon>
        <taxon>Metazoa</taxon>
        <taxon>Ecdysozoa</taxon>
        <taxon>Nematoda</taxon>
        <taxon>Chromadorea</taxon>
        <taxon>Rhabditida</taxon>
        <taxon>Rhabditina</taxon>
        <taxon>Rhabditomorpha</taxon>
        <taxon>Strongyloidea</taxon>
        <taxon>Strongylidae</taxon>
        <taxon>Cylicocyclus</taxon>
    </lineage>
</organism>
<accession>A0AA36GXA5</accession>
<name>A0AA36GXA5_CYLNA</name>
<comment type="caution">
    <text evidence="2">The sequence shown here is derived from an EMBL/GenBank/DDBJ whole genome shotgun (WGS) entry which is preliminary data.</text>
</comment>
<dbReference type="EMBL" id="CATQJL010000223">
    <property type="protein sequence ID" value="CAJ0599804.1"/>
    <property type="molecule type" value="Genomic_DNA"/>
</dbReference>
<feature type="chain" id="PRO_5041357197" evidence="1">
    <location>
        <begin position="20"/>
        <end position="132"/>
    </location>
</feature>
<gene>
    <name evidence="2" type="ORF">CYNAS_LOCUS11787</name>
</gene>
<feature type="signal peptide" evidence="1">
    <location>
        <begin position="1"/>
        <end position="19"/>
    </location>
</feature>
<evidence type="ECO:0000313" key="2">
    <source>
        <dbReference type="EMBL" id="CAJ0599804.1"/>
    </source>
</evidence>
<keyword evidence="3" id="KW-1185">Reference proteome</keyword>
<reference evidence="2" key="1">
    <citation type="submission" date="2023-07" db="EMBL/GenBank/DDBJ databases">
        <authorList>
            <consortium name="CYATHOMIX"/>
        </authorList>
    </citation>
    <scope>NUCLEOTIDE SEQUENCE</scope>
    <source>
        <strain evidence="2">N/A</strain>
    </source>
</reference>
<evidence type="ECO:0000256" key="1">
    <source>
        <dbReference type="SAM" id="SignalP"/>
    </source>
</evidence>